<dbReference type="EMBL" id="FRCS01000002">
    <property type="protein sequence ID" value="SHN05670.1"/>
    <property type="molecule type" value="Genomic_DNA"/>
</dbReference>
<keyword evidence="2" id="KW-1185">Reference proteome</keyword>
<accession>A0A1M7NQK5</accession>
<evidence type="ECO:0000313" key="2">
    <source>
        <dbReference type="Proteomes" id="UP000184440"/>
    </source>
</evidence>
<dbReference type="AlphaFoldDB" id="A0A1M7NQK5"/>
<evidence type="ECO:0000313" key="1">
    <source>
        <dbReference type="EMBL" id="SHN05670.1"/>
    </source>
</evidence>
<gene>
    <name evidence="1" type="ORF">SAMN05443668_102754</name>
</gene>
<organism evidence="1 2">
    <name type="scientific">Cryptosporangium aurantiacum</name>
    <dbReference type="NCBI Taxonomy" id="134849"/>
    <lineage>
        <taxon>Bacteria</taxon>
        <taxon>Bacillati</taxon>
        <taxon>Actinomycetota</taxon>
        <taxon>Actinomycetes</taxon>
        <taxon>Cryptosporangiales</taxon>
        <taxon>Cryptosporangiaceae</taxon>
        <taxon>Cryptosporangium</taxon>
    </lineage>
</organism>
<proteinExistence type="predicted"/>
<name>A0A1M7NQK5_9ACTN</name>
<reference evidence="1 2" key="1">
    <citation type="submission" date="2016-11" db="EMBL/GenBank/DDBJ databases">
        <authorList>
            <person name="Jaros S."/>
            <person name="Januszkiewicz K."/>
            <person name="Wedrychowicz H."/>
        </authorList>
    </citation>
    <scope>NUCLEOTIDE SEQUENCE [LARGE SCALE GENOMIC DNA]</scope>
    <source>
        <strain evidence="1 2">DSM 46144</strain>
    </source>
</reference>
<protein>
    <submittedName>
        <fullName evidence="1">Uncharacterized protein</fullName>
    </submittedName>
</protein>
<sequence length="61" mass="6751">MVDYGEVGRDQRLAQVAAERHPEAYAAQLPESWAGLSLGWFVGTLDQRVDPGRREDGLRGP</sequence>
<dbReference type="Proteomes" id="UP000184440">
    <property type="component" value="Unassembled WGS sequence"/>
</dbReference>